<dbReference type="AlphaFoldDB" id="A0A6J6X0V0"/>
<protein>
    <submittedName>
        <fullName evidence="1">Unannotated protein</fullName>
    </submittedName>
</protein>
<dbReference type="EMBL" id="CAFAAB010000105">
    <property type="protein sequence ID" value="CAB4787777.1"/>
    <property type="molecule type" value="Genomic_DNA"/>
</dbReference>
<proteinExistence type="predicted"/>
<organism evidence="1">
    <name type="scientific">freshwater metagenome</name>
    <dbReference type="NCBI Taxonomy" id="449393"/>
    <lineage>
        <taxon>unclassified sequences</taxon>
        <taxon>metagenomes</taxon>
        <taxon>ecological metagenomes</taxon>
    </lineage>
</organism>
<reference evidence="1" key="1">
    <citation type="submission" date="2020-05" db="EMBL/GenBank/DDBJ databases">
        <authorList>
            <person name="Chiriac C."/>
            <person name="Salcher M."/>
            <person name="Ghai R."/>
            <person name="Kavagutti S V."/>
        </authorList>
    </citation>
    <scope>NUCLEOTIDE SEQUENCE</scope>
</reference>
<sequence>MTASNPLIRLVEAGSEVMAASVKYGEKVILGVSGREREAVEAELRQAKAVGQFTILMASAKAKSAIDDLVRSETATAPAAETPVVVTDEAQVDLEPPRGIEDYDALTASQIVSLLSELSHEDRNYVLAYETANRGRNSILKELTRLA</sequence>
<gene>
    <name evidence="1" type="ORF">UFOPK2958_00936</name>
</gene>
<name>A0A6J6X0V0_9ZZZZ</name>
<accession>A0A6J6X0V0</accession>
<evidence type="ECO:0000313" key="1">
    <source>
        <dbReference type="EMBL" id="CAB4787777.1"/>
    </source>
</evidence>